<reference evidence="4 5" key="1">
    <citation type="submission" date="2015-09" db="EMBL/GenBank/DDBJ databases">
        <title>A metagenomics-based metabolic model of nitrate-dependent anaerobic oxidation of methane by Methanoperedens-like archaea.</title>
        <authorList>
            <person name="Arshad A."/>
            <person name="Speth D.R."/>
            <person name="De Graaf R.M."/>
            <person name="Op Den Camp H.J."/>
            <person name="Jetten M.S."/>
            <person name="Welte C.U."/>
        </authorList>
    </citation>
    <scope>NUCLEOTIDE SEQUENCE [LARGE SCALE GENOMIC DNA]</scope>
</reference>
<dbReference type="InterPro" id="IPR003156">
    <property type="entry name" value="DHHA1_dom"/>
</dbReference>
<accession>A0A0P8A7H9</accession>
<feature type="domain" description="DHH-CID" evidence="3">
    <location>
        <begin position="185"/>
        <end position="267"/>
    </location>
</feature>
<comment type="caution">
    <text evidence="4">The sequence shown here is derived from an EMBL/GenBank/DDBJ whole genome shotgun (WGS) entry which is preliminary data.</text>
</comment>
<dbReference type="InterPro" id="IPR048515">
    <property type="entry name" value="DHH_CID"/>
</dbReference>
<feature type="domain" description="DHHA1" evidence="2">
    <location>
        <begin position="361"/>
        <end position="449"/>
    </location>
</feature>
<protein>
    <submittedName>
        <fullName evidence="4">Single-stranded-DNA-specific exonuclease RecJ</fullName>
    </submittedName>
</protein>
<dbReference type="SUPFAM" id="SSF64182">
    <property type="entry name" value="DHH phosphoesterases"/>
    <property type="match status" value="1"/>
</dbReference>
<dbReference type="Pfam" id="PF01368">
    <property type="entry name" value="DHH"/>
    <property type="match status" value="1"/>
</dbReference>
<keyword evidence="4" id="KW-0269">Exonuclease</keyword>
<organism evidence="4 5">
    <name type="scientific">Candidatus Methanoperedens nitratireducens</name>
    <dbReference type="NCBI Taxonomy" id="1392998"/>
    <lineage>
        <taxon>Archaea</taxon>
        <taxon>Methanobacteriati</taxon>
        <taxon>Methanobacteriota</taxon>
        <taxon>Stenosarchaea group</taxon>
        <taxon>Methanomicrobia</taxon>
        <taxon>Methanosarcinales</taxon>
        <taxon>ANME-2 cluster</taxon>
        <taxon>Candidatus Methanoperedentaceae</taxon>
        <taxon>Candidatus Methanoperedens</taxon>
    </lineage>
</organism>
<dbReference type="Pfam" id="PF21763">
    <property type="entry name" value="DHH_CID"/>
    <property type="match status" value="1"/>
</dbReference>
<evidence type="ECO:0000313" key="4">
    <source>
        <dbReference type="EMBL" id="KPQ42580.1"/>
    </source>
</evidence>
<dbReference type="Gene3D" id="3.10.310.30">
    <property type="match status" value="1"/>
</dbReference>
<evidence type="ECO:0000259" key="1">
    <source>
        <dbReference type="Pfam" id="PF01368"/>
    </source>
</evidence>
<feature type="domain" description="DDH" evidence="1">
    <location>
        <begin position="21"/>
        <end position="132"/>
    </location>
</feature>
<dbReference type="Gene3D" id="3.90.1640.30">
    <property type="match status" value="1"/>
</dbReference>
<dbReference type="InterPro" id="IPR038763">
    <property type="entry name" value="DHH_sf"/>
</dbReference>
<dbReference type="AlphaFoldDB" id="A0A0P8A7H9"/>
<dbReference type="Proteomes" id="UP000050360">
    <property type="component" value="Unassembled WGS sequence"/>
</dbReference>
<proteinExistence type="predicted"/>
<dbReference type="PANTHER" id="PTHR30255">
    <property type="entry name" value="SINGLE-STRANDED-DNA-SPECIFIC EXONUCLEASE RECJ"/>
    <property type="match status" value="1"/>
</dbReference>
<evidence type="ECO:0000313" key="5">
    <source>
        <dbReference type="Proteomes" id="UP000050360"/>
    </source>
</evidence>
<dbReference type="PANTHER" id="PTHR30255:SF3">
    <property type="entry name" value="SINGLE-STRANDED-DNA-SPECIFIC EXONUCLEASE RECJ"/>
    <property type="match status" value="1"/>
</dbReference>
<dbReference type="Pfam" id="PF02272">
    <property type="entry name" value="DHHA1"/>
    <property type="match status" value="1"/>
</dbReference>
<gene>
    <name evidence="4" type="ORF">MPEBLZ_02868</name>
</gene>
<dbReference type="GO" id="GO:0003676">
    <property type="term" value="F:nucleic acid binding"/>
    <property type="evidence" value="ECO:0007669"/>
    <property type="project" value="InterPro"/>
</dbReference>
<name>A0A0P8A7H9_9EURY</name>
<keyword evidence="4" id="KW-0378">Hydrolase</keyword>
<evidence type="ECO:0000259" key="3">
    <source>
        <dbReference type="Pfam" id="PF21763"/>
    </source>
</evidence>
<dbReference type="GO" id="GO:0004527">
    <property type="term" value="F:exonuclease activity"/>
    <property type="evidence" value="ECO:0007669"/>
    <property type="project" value="UniProtKB-KW"/>
</dbReference>
<dbReference type="InterPro" id="IPR001667">
    <property type="entry name" value="DDH_dom"/>
</dbReference>
<evidence type="ECO:0000259" key="2">
    <source>
        <dbReference type="Pfam" id="PF02272"/>
    </source>
</evidence>
<dbReference type="InterPro" id="IPR051673">
    <property type="entry name" value="SSDNA_exonuclease_RecJ"/>
</dbReference>
<dbReference type="PATRIC" id="fig|1719120.3.peg.3121"/>
<dbReference type="EMBL" id="LKCM01000220">
    <property type="protein sequence ID" value="KPQ42580.1"/>
    <property type="molecule type" value="Genomic_DNA"/>
</dbReference>
<keyword evidence="4" id="KW-0540">Nuclease</keyword>
<sequence length="457" mass="49715">MTLVKKAKECADHIKKHSCALVVSHIDADGLTSAAIMGKALERAGIDSRIIFVRQLDHKNLQEIASSNPQLVIFTDLGSGMLDAIKSLKLNAVIADHHQPQGKHEFHLNPHLFGLNGGIEVSGSGMTYFIAREMGDNGDLSALAIVGAVGDLQHSKHGQLIGLNRTILEEGVKNKVIKHEKDLMLFGRQTRPVFKLLQYSTDIYFPGLTGSEEASIEFLKRIGIRQQGEKWRRWIDLEPGEKQKIVSALIQFGLSSGLAGFKVERLVGEVYTLLCEREGTEVRDASEFSTLLNSTARYDHADIGLAVCMGDRGKSLDEACVLLSEHRKNLVEGLNFVKEKGITEMRNLQYFDSGNLIRETIVGIVAGMSASFVNNRNLPIIAFADSEGGVKVSSRGNQDLIRKGLNLGAAISEAAKSVGGTGGGHDIAAGAFIPREAKSDFLKILDMKIGSQIKLGY</sequence>